<dbReference type="EMBL" id="OR420740">
    <property type="protein sequence ID" value="WMM95216.1"/>
    <property type="molecule type" value="Genomic_DNA"/>
</dbReference>
<name>A0AAX3ZWB7_9CAUD</name>
<feature type="domain" description="Winged helix-turn-helix" evidence="1">
    <location>
        <begin position="3"/>
        <end position="63"/>
    </location>
</feature>
<dbReference type="InterPro" id="IPR055245">
    <property type="entry name" value="HTH_proteobacteria"/>
</dbReference>
<evidence type="ECO:0000259" key="1">
    <source>
        <dbReference type="Pfam" id="PF14090"/>
    </source>
</evidence>
<sequence>MSQTITVKNHLKKYGSISPLEAQSNYGVWRLAVCIQRLREQGLAIKTLMKRAPNGAKYAEYKLG</sequence>
<accession>A0AAX3ZWB7</accession>
<organism evidence="2 3">
    <name type="scientific">Roseobacter phage CRP-114</name>
    <dbReference type="NCBI Taxonomy" id="3072842"/>
    <lineage>
        <taxon>Viruses</taxon>
        <taxon>Duplodnaviria</taxon>
        <taxon>Heunggongvirae</taxon>
        <taxon>Uroviricota</taxon>
        <taxon>Caudoviricetes</taxon>
        <taxon>Autographivirales</taxon>
        <taxon>Autographivirales incertae sedis</taxon>
        <taxon>Dynamenevirus</taxon>
        <taxon>Dynamenevirus CRP114</taxon>
    </lineage>
</organism>
<evidence type="ECO:0000313" key="3">
    <source>
        <dbReference type="Proteomes" id="UP001301566"/>
    </source>
</evidence>
<gene>
    <name evidence="2" type="ORF">CRP114_gp17</name>
</gene>
<keyword evidence="3" id="KW-1185">Reference proteome</keyword>
<proteinExistence type="predicted"/>
<reference evidence="2 3" key="1">
    <citation type="submission" date="2023-08" db="EMBL/GenBank/DDBJ databases">
        <authorList>
            <person name="Du S."/>
            <person name="Wu Z."/>
            <person name="Wu Y."/>
            <person name="Yang M."/>
            <person name="Shao J."/>
            <person name="Liu H."/>
            <person name="Zhao Y."/>
            <person name="Zhang Z."/>
        </authorList>
    </citation>
    <scope>NUCLEOTIDE SEQUENCE [LARGE SCALE GENOMIC DNA]</scope>
</reference>
<protein>
    <recommendedName>
        <fullName evidence="1">Winged helix-turn-helix domain-containing protein</fullName>
    </recommendedName>
</protein>
<dbReference type="Pfam" id="PF14090">
    <property type="entry name" value="HTH_39"/>
    <property type="match status" value="1"/>
</dbReference>
<dbReference type="Proteomes" id="UP001301566">
    <property type="component" value="Segment"/>
</dbReference>
<evidence type="ECO:0000313" key="2">
    <source>
        <dbReference type="EMBL" id="WMM95216.1"/>
    </source>
</evidence>